<comment type="similarity">
    <text evidence="1">Belongs to the paraoxonase family.</text>
</comment>
<protein>
    <submittedName>
        <fullName evidence="6">SMP-30/gluconolactonase/LRE family protein</fullName>
    </submittedName>
</protein>
<dbReference type="Proteomes" id="UP001327027">
    <property type="component" value="Unassembled WGS sequence"/>
</dbReference>
<keyword evidence="4" id="KW-0325">Glycoprotein</keyword>
<keyword evidence="7" id="KW-1185">Reference proteome</keyword>
<evidence type="ECO:0000256" key="2">
    <source>
        <dbReference type="ARBA" id="ARBA00022801"/>
    </source>
</evidence>
<organism evidence="6 7">
    <name type="scientific">Aquimarina gracilis</name>
    <dbReference type="NCBI Taxonomy" id="874422"/>
    <lineage>
        <taxon>Bacteria</taxon>
        <taxon>Pseudomonadati</taxon>
        <taxon>Bacteroidota</taxon>
        <taxon>Flavobacteriia</taxon>
        <taxon>Flavobacteriales</taxon>
        <taxon>Flavobacteriaceae</taxon>
        <taxon>Aquimarina</taxon>
    </lineage>
</organism>
<evidence type="ECO:0000256" key="1">
    <source>
        <dbReference type="ARBA" id="ARBA00008595"/>
    </source>
</evidence>
<sequence>MRITKRISLVIVLLIITYALYTLISTGYFRTIENQFKGTIVKKIPLPGAEDITISYLDSFALISSTKRLIYPPTQEEQGGLYFMDLKGKSFSTKHLTESYNKPFAPHGISMIKKDSVYTIMAVNHTTKRHSIEVFRFDGQQISHVKSLTDPSMISPNDLVLIDNNRFYFTNDHGYTEGVGKFLEEYGGLSVSNVIYYDGKTFKEVANGIAYANGINFDPKRKLLFVASPRGFLIKVYNVRKNGSLDFIEDISCNTGVDNIEIDQYGNLWSGAHPNLLRFKAYAKGKKDTAPSEIIKIKYAGKNNYKVEKVYVEDGSIMSGSSVATSFGNLVITGNVMDDEFLILEKLD</sequence>
<evidence type="ECO:0000256" key="3">
    <source>
        <dbReference type="ARBA" id="ARBA00023157"/>
    </source>
</evidence>
<accession>A0ABU5ZUI3</accession>
<keyword evidence="5" id="KW-0472">Membrane</keyword>
<evidence type="ECO:0000256" key="5">
    <source>
        <dbReference type="SAM" id="Phobius"/>
    </source>
</evidence>
<keyword evidence="2" id="KW-0378">Hydrolase</keyword>
<keyword evidence="5" id="KW-0812">Transmembrane</keyword>
<feature type="transmembrane region" description="Helical" evidence="5">
    <location>
        <begin position="7"/>
        <end position="29"/>
    </location>
</feature>
<dbReference type="PANTHER" id="PTHR11799">
    <property type="entry name" value="PARAOXONASE"/>
    <property type="match status" value="1"/>
</dbReference>
<proteinExistence type="inferred from homology"/>
<dbReference type="Gene3D" id="2.120.10.30">
    <property type="entry name" value="TolB, C-terminal domain"/>
    <property type="match status" value="1"/>
</dbReference>
<dbReference type="SUPFAM" id="SSF63829">
    <property type="entry name" value="Calcium-dependent phosphotriesterase"/>
    <property type="match status" value="1"/>
</dbReference>
<comment type="caution">
    <text evidence="6">The sequence shown here is derived from an EMBL/GenBank/DDBJ whole genome shotgun (WGS) entry which is preliminary data.</text>
</comment>
<dbReference type="PANTHER" id="PTHR11799:SF12">
    <property type="entry name" value="PARAOXONASE-RELATED"/>
    <property type="match status" value="1"/>
</dbReference>
<keyword evidence="5" id="KW-1133">Transmembrane helix</keyword>
<dbReference type="InterPro" id="IPR051288">
    <property type="entry name" value="Serum_paraoxonase/arylesterase"/>
</dbReference>
<dbReference type="Pfam" id="PF01731">
    <property type="entry name" value="Arylesterase"/>
    <property type="match status" value="1"/>
</dbReference>
<dbReference type="InterPro" id="IPR011042">
    <property type="entry name" value="6-blade_b-propeller_TolB-like"/>
</dbReference>
<reference evidence="6 7" key="1">
    <citation type="journal article" date="2013" name="Int. J. Syst. Evol. Microbiol.">
        <title>Aquimarina gracilis sp. nov., isolated from the gut microflora of a mussel, Mytilus coruscus, and emended description of Aquimarina spongiae.</title>
        <authorList>
            <person name="Park S.C."/>
            <person name="Choe H.N."/>
            <person name="Baik K.S."/>
            <person name="Seong C.N."/>
        </authorList>
    </citation>
    <scope>NUCLEOTIDE SEQUENCE [LARGE SCALE GENOMIC DNA]</scope>
    <source>
        <strain evidence="6 7">PSC32</strain>
    </source>
</reference>
<dbReference type="PRINTS" id="PR01785">
    <property type="entry name" value="PARAOXONASE"/>
</dbReference>
<dbReference type="EMBL" id="JAYKLX010000002">
    <property type="protein sequence ID" value="MEB3344911.1"/>
    <property type="molecule type" value="Genomic_DNA"/>
</dbReference>
<evidence type="ECO:0000313" key="6">
    <source>
        <dbReference type="EMBL" id="MEB3344911.1"/>
    </source>
</evidence>
<name>A0ABU5ZUI3_9FLAO</name>
<evidence type="ECO:0000256" key="4">
    <source>
        <dbReference type="ARBA" id="ARBA00023180"/>
    </source>
</evidence>
<dbReference type="RefSeq" id="WP_324178936.1">
    <property type="nucleotide sequence ID" value="NZ_BAABAW010000003.1"/>
</dbReference>
<keyword evidence="3" id="KW-1015">Disulfide bond</keyword>
<gene>
    <name evidence="6" type="ORF">U6A24_05535</name>
</gene>
<dbReference type="InterPro" id="IPR002640">
    <property type="entry name" value="Arylesterase"/>
</dbReference>
<evidence type="ECO:0000313" key="7">
    <source>
        <dbReference type="Proteomes" id="UP001327027"/>
    </source>
</evidence>